<reference evidence="2 3" key="1">
    <citation type="submission" date="2018-06" db="EMBL/GenBank/DDBJ databases">
        <title>Genomic Encyclopedia of Type Strains, Phase IV (KMG-IV): sequencing the most valuable type-strain genomes for metagenomic binning, comparative biology and taxonomic classification.</title>
        <authorList>
            <person name="Goeker M."/>
        </authorList>
    </citation>
    <scope>NUCLEOTIDE SEQUENCE [LARGE SCALE GENOMIC DNA]</scope>
    <source>
        <strain evidence="2 3">DSM 25520</strain>
    </source>
</reference>
<gene>
    <name evidence="2" type="ORF">DFR37_103400</name>
</gene>
<dbReference type="RefSeq" id="WP_113932793.1">
    <property type="nucleotide sequence ID" value="NZ_JACCEU010000004.1"/>
</dbReference>
<dbReference type="Gene3D" id="1.10.10.10">
    <property type="entry name" value="Winged helix-like DNA-binding domain superfamily/Winged helix DNA-binding domain"/>
    <property type="match status" value="1"/>
</dbReference>
<evidence type="ECO:0000313" key="2">
    <source>
        <dbReference type="EMBL" id="RBP41054.1"/>
    </source>
</evidence>
<sequence>MSIKTTAMPDTQLDRNIAFQMASIIYRLDLDLRDSILRKLDLTYVHFRVLQYLYEENGQKIGDIATAIVVRQPVLSRVVDQMEERALVKRRPDPNDSRAMRVYLTPKGKARYKEAWPPAHLLIDKALTNFDEQEHETLLLLLKKMAGNIFG</sequence>
<dbReference type="Proteomes" id="UP000253628">
    <property type="component" value="Unassembled WGS sequence"/>
</dbReference>
<evidence type="ECO:0000259" key="1">
    <source>
        <dbReference type="PROSITE" id="PS50995"/>
    </source>
</evidence>
<dbReference type="PANTHER" id="PTHR33164:SF43">
    <property type="entry name" value="HTH-TYPE TRANSCRIPTIONAL REPRESSOR YETL"/>
    <property type="match status" value="1"/>
</dbReference>
<proteinExistence type="predicted"/>
<protein>
    <submittedName>
        <fullName evidence="2">MarR family transcriptional regulator</fullName>
    </submittedName>
</protein>
<dbReference type="PANTHER" id="PTHR33164">
    <property type="entry name" value="TRANSCRIPTIONAL REGULATOR, MARR FAMILY"/>
    <property type="match status" value="1"/>
</dbReference>
<dbReference type="Pfam" id="PF01047">
    <property type="entry name" value="MarR"/>
    <property type="match status" value="1"/>
</dbReference>
<dbReference type="PROSITE" id="PS50995">
    <property type="entry name" value="HTH_MARR_2"/>
    <property type="match status" value="1"/>
</dbReference>
<name>A0A366HFZ5_9BURK</name>
<dbReference type="InterPro" id="IPR000835">
    <property type="entry name" value="HTH_MarR-typ"/>
</dbReference>
<evidence type="ECO:0000313" key="3">
    <source>
        <dbReference type="Proteomes" id="UP000253628"/>
    </source>
</evidence>
<feature type="domain" description="HTH marR-type" evidence="1">
    <location>
        <begin position="14"/>
        <end position="147"/>
    </location>
</feature>
<dbReference type="GO" id="GO:0006950">
    <property type="term" value="P:response to stress"/>
    <property type="evidence" value="ECO:0007669"/>
    <property type="project" value="TreeGrafter"/>
</dbReference>
<dbReference type="OrthoDB" id="9806864at2"/>
<dbReference type="InterPro" id="IPR039422">
    <property type="entry name" value="MarR/SlyA-like"/>
</dbReference>
<dbReference type="AlphaFoldDB" id="A0A366HFZ5"/>
<comment type="caution">
    <text evidence="2">The sequence shown here is derived from an EMBL/GenBank/DDBJ whole genome shotgun (WGS) entry which is preliminary data.</text>
</comment>
<dbReference type="InterPro" id="IPR036388">
    <property type="entry name" value="WH-like_DNA-bd_sf"/>
</dbReference>
<organism evidence="2 3">
    <name type="scientific">Eoetvoesiella caeni</name>
    <dbReference type="NCBI Taxonomy" id="645616"/>
    <lineage>
        <taxon>Bacteria</taxon>
        <taxon>Pseudomonadati</taxon>
        <taxon>Pseudomonadota</taxon>
        <taxon>Betaproteobacteria</taxon>
        <taxon>Burkholderiales</taxon>
        <taxon>Alcaligenaceae</taxon>
        <taxon>Eoetvoesiella</taxon>
    </lineage>
</organism>
<dbReference type="InterPro" id="IPR036390">
    <property type="entry name" value="WH_DNA-bd_sf"/>
</dbReference>
<accession>A0A366HFZ5</accession>
<keyword evidence="3" id="KW-1185">Reference proteome</keyword>
<dbReference type="GO" id="GO:0003700">
    <property type="term" value="F:DNA-binding transcription factor activity"/>
    <property type="evidence" value="ECO:0007669"/>
    <property type="project" value="InterPro"/>
</dbReference>
<dbReference type="SMART" id="SM00347">
    <property type="entry name" value="HTH_MARR"/>
    <property type="match status" value="1"/>
</dbReference>
<dbReference type="EMBL" id="QNRQ01000003">
    <property type="protein sequence ID" value="RBP41054.1"/>
    <property type="molecule type" value="Genomic_DNA"/>
</dbReference>
<dbReference type="SUPFAM" id="SSF46785">
    <property type="entry name" value="Winged helix' DNA-binding domain"/>
    <property type="match status" value="1"/>
</dbReference>